<evidence type="ECO:0000256" key="8">
    <source>
        <dbReference type="ARBA" id="ARBA00032004"/>
    </source>
</evidence>
<proteinExistence type="inferred from homology"/>
<dbReference type="InterPro" id="IPR019145">
    <property type="entry name" value="Mediator_Med10"/>
</dbReference>
<comment type="function">
    <text evidence="9">Component of the Mediator complex, a coactivator involved in the regulated transcription of nearly all RNA polymerase II-dependent genes. Mediator functions as a bridge to convey information from gene-specific regulatory proteins to the basal RNA polymerase II transcription machinery. Mediator is recruited to promoters by direct interactions with regulatory proteins and serves as a scaffold for the assembly of a functional preinitiation complex with RNA polymerase II and the general transcription factors.</text>
</comment>
<comment type="subcellular location">
    <subcellularLocation>
        <location evidence="1 9">Nucleus</location>
    </subcellularLocation>
</comment>
<dbReference type="Proteomes" id="UP000094236">
    <property type="component" value="Unassembled WGS sequence"/>
</dbReference>
<dbReference type="OrthoDB" id="337270at2759"/>
<evidence type="ECO:0000256" key="9">
    <source>
        <dbReference type="RuleBase" id="RU364146"/>
    </source>
</evidence>
<name>A0A1E4TSW6_PACTA</name>
<dbReference type="GO" id="GO:0003712">
    <property type="term" value="F:transcription coregulator activity"/>
    <property type="evidence" value="ECO:0007669"/>
    <property type="project" value="InterPro"/>
</dbReference>
<dbReference type="STRING" id="669874.A0A1E4TSW6"/>
<comment type="similarity">
    <text evidence="2 9">Belongs to the Mediator complex subunit 10 family.</text>
</comment>
<dbReference type="Pfam" id="PF09748">
    <property type="entry name" value="Med10"/>
    <property type="match status" value="1"/>
</dbReference>
<comment type="subunit">
    <text evidence="9">Component of the Mediator complex.</text>
</comment>
<keyword evidence="11" id="KW-1185">Reference proteome</keyword>
<evidence type="ECO:0000256" key="1">
    <source>
        <dbReference type="ARBA" id="ARBA00004123"/>
    </source>
</evidence>
<dbReference type="PANTHER" id="PTHR13345:SF13">
    <property type="entry name" value="MEDIATOR OF RNA POLYMERASE II TRANSCRIPTION SUBUNIT 10"/>
    <property type="match status" value="1"/>
</dbReference>
<protein>
    <recommendedName>
        <fullName evidence="3 9">Mediator of RNA polymerase II transcription subunit 10</fullName>
    </recommendedName>
    <alternativeName>
        <fullName evidence="8 9">Mediator complex subunit 10</fullName>
    </alternativeName>
</protein>
<keyword evidence="4 9" id="KW-0805">Transcription regulation</keyword>
<accession>A0A1E4TSW6</accession>
<keyword evidence="7 9" id="KW-0539">Nucleus</keyword>
<organism evidence="10 11">
    <name type="scientific">Pachysolen tannophilus NRRL Y-2460</name>
    <dbReference type="NCBI Taxonomy" id="669874"/>
    <lineage>
        <taxon>Eukaryota</taxon>
        <taxon>Fungi</taxon>
        <taxon>Dikarya</taxon>
        <taxon>Ascomycota</taxon>
        <taxon>Saccharomycotina</taxon>
        <taxon>Pichiomycetes</taxon>
        <taxon>Pachysolenaceae</taxon>
        <taxon>Pachysolen</taxon>
    </lineage>
</organism>
<evidence type="ECO:0000256" key="2">
    <source>
        <dbReference type="ARBA" id="ARBA00005389"/>
    </source>
</evidence>
<dbReference type="EMBL" id="KV454015">
    <property type="protein sequence ID" value="ODV94830.1"/>
    <property type="molecule type" value="Genomic_DNA"/>
</dbReference>
<sequence>MTTDTPIDPSNPLAKTQNQLAIIIETLLHLGVLVHDFQGTEDAKIGLTSLMSKLITQLQVIDKPEESLDKVPIPLDVLQYIEDGRNPDVYTREFVESVRKSNQYLKGKTLAFTRLRDTLGDQIISEFPELKDEVQDIIKRTN</sequence>
<dbReference type="GO" id="GO:0006357">
    <property type="term" value="P:regulation of transcription by RNA polymerase II"/>
    <property type="evidence" value="ECO:0007669"/>
    <property type="project" value="InterPro"/>
</dbReference>
<dbReference type="GO" id="GO:0016592">
    <property type="term" value="C:mediator complex"/>
    <property type="evidence" value="ECO:0007669"/>
    <property type="project" value="InterPro"/>
</dbReference>
<evidence type="ECO:0000256" key="6">
    <source>
        <dbReference type="ARBA" id="ARBA00023163"/>
    </source>
</evidence>
<dbReference type="AlphaFoldDB" id="A0A1E4TSW6"/>
<keyword evidence="6 9" id="KW-0804">Transcription</keyword>
<evidence type="ECO:0000313" key="11">
    <source>
        <dbReference type="Proteomes" id="UP000094236"/>
    </source>
</evidence>
<gene>
    <name evidence="9" type="primary">MED10</name>
    <name evidence="10" type="ORF">PACTADRAFT_76437</name>
</gene>
<evidence type="ECO:0000256" key="4">
    <source>
        <dbReference type="ARBA" id="ARBA00023015"/>
    </source>
</evidence>
<evidence type="ECO:0000256" key="5">
    <source>
        <dbReference type="ARBA" id="ARBA00023159"/>
    </source>
</evidence>
<evidence type="ECO:0000313" key="10">
    <source>
        <dbReference type="EMBL" id="ODV94830.1"/>
    </source>
</evidence>
<evidence type="ECO:0000256" key="7">
    <source>
        <dbReference type="ARBA" id="ARBA00023242"/>
    </source>
</evidence>
<evidence type="ECO:0000256" key="3">
    <source>
        <dbReference type="ARBA" id="ARBA00019617"/>
    </source>
</evidence>
<reference evidence="11" key="1">
    <citation type="submission" date="2016-05" db="EMBL/GenBank/DDBJ databases">
        <title>Comparative genomics of biotechnologically important yeasts.</title>
        <authorList>
            <consortium name="DOE Joint Genome Institute"/>
            <person name="Riley R."/>
            <person name="Haridas S."/>
            <person name="Wolfe K.H."/>
            <person name="Lopes M.R."/>
            <person name="Hittinger C.T."/>
            <person name="Goker M."/>
            <person name="Salamov A."/>
            <person name="Wisecaver J."/>
            <person name="Long T.M."/>
            <person name="Aerts A.L."/>
            <person name="Barry K."/>
            <person name="Choi C."/>
            <person name="Clum A."/>
            <person name="Coughlan A.Y."/>
            <person name="Deshpande S."/>
            <person name="Douglass A.P."/>
            <person name="Hanson S.J."/>
            <person name="Klenk H.-P."/>
            <person name="Labutti K."/>
            <person name="Lapidus A."/>
            <person name="Lindquist E."/>
            <person name="Lipzen A."/>
            <person name="Meier-Kolthoff J.P."/>
            <person name="Ohm R.A."/>
            <person name="Otillar R.P."/>
            <person name="Pangilinan J."/>
            <person name="Peng Y."/>
            <person name="Rokas A."/>
            <person name="Rosa C.A."/>
            <person name="Scheuner C."/>
            <person name="Sibirny A.A."/>
            <person name="Slot J.C."/>
            <person name="Stielow J.B."/>
            <person name="Sun H."/>
            <person name="Kurtzman C.P."/>
            <person name="Blackwell M."/>
            <person name="Grigoriev I.V."/>
            <person name="Jeffries T.W."/>
        </authorList>
    </citation>
    <scope>NUCLEOTIDE SEQUENCE [LARGE SCALE GENOMIC DNA]</scope>
    <source>
        <strain evidence="11">NRRL Y-2460</strain>
    </source>
</reference>
<keyword evidence="5 9" id="KW-0010">Activator</keyword>
<dbReference type="PANTHER" id="PTHR13345">
    <property type="entry name" value="MEDIATOR OF RNA POLYMERASE II TRANSCRIPTION SUBUNIT 10"/>
    <property type="match status" value="1"/>
</dbReference>